<comment type="caution">
    <text evidence="3">The sequence shown here is derived from an EMBL/GenBank/DDBJ whole genome shotgun (WGS) entry which is preliminary data.</text>
</comment>
<dbReference type="AlphaFoldDB" id="A0A3E3IM04"/>
<name>A0A3E3IM04_9FIRM</name>
<feature type="domain" description="Glycosyltransferase 2-like" evidence="2">
    <location>
        <begin position="7"/>
        <end position="171"/>
    </location>
</feature>
<reference evidence="3 4" key="1">
    <citation type="submission" date="2018-08" db="EMBL/GenBank/DDBJ databases">
        <title>A genome reference for cultivated species of the human gut microbiota.</title>
        <authorList>
            <person name="Zou Y."/>
            <person name="Xue W."/>
            <person name="Luo G."/>
        </authorList>
    </citation>
    <scope>NUCLEOTIDE SEQUENCE [LARGE SCALE GENOMIC DNA]</scope>
    <source>
        <strain evidence="3 4">AF26-4BH</strain>
    </source>
</reference>
<dbReference type="GO" id="GO:0016758">
    <property type="term" value="F:hexosyltransferase activity"/>
    <property type="evidence" value="ECO:0007669"/>
    <property type="project" value="UniProtKB-ARBA"/>
</dbReference>
<protein>
    <submittedName>
        <fullName evidence="3">Glycosyltransferase</fullName>
    </submittedName>
</protein>
<keyword evidence="3" id="KW-0808">Transferase</keyword>
<evidence type="ECO:0000313" key="4">
    <source>
        <dbReference type="Proteomes" id="UP000261166"/>
    </source>
</evidence>
<evidence type="ECO:0000259" key="2">
    <source>
        <dbReference type="Pfam" id="PF00535"/>
    </source>
</evidence>
<feature type="region of interest" description="Disordered" evidence="1">
    <location>
        <begin position="282"/>
        <end position="305"/>
    </location>
</feature>
<evidence type="ECO:0000256" key="1">
    <source>
        <dbReference type="SAM" id="MobiDB-lite"/>
    </source>
</evidence>
<dbReference type="Proteomes" id="UP000261166">
    <property type="component" value="Unassembled WGS sequence"/>
</dbReference>
<dbReference type="SUPFAM" id="SSF53448">
    <property type="entry name" value="Nucleotide-diphospho-sugar transferases"/>
    <property type="match status" value="1"/>
</dbReference>
<dbReference type="InterPro" id="IPR029044">
    <property type="entry name" value="Nucleotide-diphossugar_trans"/>
</dbReference>
<dbReference type="EMBL" id="QVLU01000021">
    <property type="protein sequence ID" value="RGE68107.1"/>
    <property type="molecule type" value="Genomic_DNA"/>
</dbReference>
<dbReference type="Pfam" id="PF00535">
    <property type="entry name" value="Glycos_transf_2"/>
    <property type="match status" value="1"/>
</dbReference>
<dbReference type="OrthoDB" id="1640114at2"/>
<proteinExistence type="predicted"/>
<organism evidence="3 4">
    <name type="scientific">Eisenbergiella massiliensis</name>
    <dbReference type="NCBI Taxonomy" id="1720294"/>
    <lineage>
        <taxon>Bacteria</taxon>
        <taxon>Bacillati</taxon>
        <taxon>Bacillota</taxon>
        <taxon>Clostridia</taxon>
        <taxon>Lachnospirales</taxon>
        <taxon>Lachnospiraceae</taxon>
        <taxon>Eisenbergiella</taxon>
    </lineage>
</organism>
<dbReference type="PANTHER" id="PTHR22916">
    <property type="entry name" value="GLYCOSYLTRANSFERASE"/>
    <property type="match status" value="1"/>
</dbReference>
<feature type="compositionally biased region" description="Basic residues" evidence="1">
    <location>
        <begin position="285"/>
        <end position="299"/>
    </location>
</feature>
<dbReference type="CDD" id="cd00761">
    <property type="entry name" value="Glyco_tranf_GTA_type"/>
    <property type="match status" value="1"/>
</dbReference>
<dbReference type="PANTHER" id="PTHR22916:SF3">
    <property type="entry name" value="UDP-GLCNAC:BETAGAL BETA-1,3-N-ACETYLGLUCOSAMINYLTRANSFERASE-LIKE PROTEIN 1"/>
    <property type="match status" value="1"/>
</dbReference>
<dbReference type="InterPro" id="IPR001173">
    <property type="entry name" value="Glyco_trans_2-like"/>
</dbReference>
<accession>A0A3E3IM04</accession>
<gene>
    <name evidence="3" type="ORF">DWY69_20540</name>
</gene>
<evidence type="ECO:0000313" key="3">
    <source>
        <dbReference type="EMBL" id="RGE68107.1"/>
    </source>
</evidence>
<sequence>MENPLITIIIPIYNREQTLERCLCSVLRQTYSHLEIIAVDDGSTDHSRVILDKYQKKDSRLRVVRKENSGVSESRNLGLQLARGEYIQFVDADDWITRDATETLLKAMQTGSEMVITDYYRVIGRKIWIKGHIPASSLMSRAEFARYMMKSPANFYYGVTWNKFYRMDIIRDNALFFSRELDWCEDFKFNLEYLKYVSNIRVETRPIYYYVKTKGSLVDSKIDLRETIRTKRILFGYYKELYQALDMYEENKLKIQSFYLEFARDKIKSPVLPEPTLILKGEKIPKKKASPPRLHSGKKTKSDTP</sequence>
<dbReference type="Gene3D" id="3.90.550.10">
    <property type="entry name" value="Spore Coat Polysaccharide Biosynthesis Protein SpsA, Chain A"/>
    <property type="match status" value="1"/>
</dbReference>